<organism evidence="6 7">
    <name type="scientific">Nannochloropsis salina CCMP1776</name>
    <dbReference type="NCBI Taxonomy" id="1027361"/>
    <lineage>
        <taxon>Eukaryota</taxon>
        <taxon>Sar</taxon>
        <taxon>Stramenopiles</taxon>
        <taxon>Ochrophyta</taxon>
        <taxon>Eustigmatophyceae</taxon>
        <taxon>Eustigmatales</taxon>
        <taxon>Monodopsidaceae</taxon>
        <taxon>Microchloropsis</taxon>
        <taxon>Microchloropsis salina</taxon>
    </lineage>
</organism>
<dbReference type="EC" id="5.2.1.8" evidence="4"/>
<dbReference type="PANTHER" id="PTHR11071">
    <property type="entry name" value="PEPTIDYL-PROLYL CIS-TRANS ISOMERASE"/>
    <property type="match status" value="1"/>
</dbReference>
<protein>
    <recommendedName>
        <fullName evidence="4">Peptidyl-prolyl cis-trans isomerase</fullName>
        <shortName evidence="4">PPIase</shortName>
        <ecNumber evidence="4">5.2.1.8</ecNumber>
    </recommendedName>
</protein>
<evidence type="ECO:0000313" key="7">
    <source>
        <dbReference type="Proteomes" id="UP000355283"/>
    </source>
</evidence>
<keyword evidence="3 4" id="KW-0413">Isomerase</keyword>
<reference evidence="6 7" key="1">
    <citation type="submission" date="2019-01" db="EMBL/GenBank/DDBJ databases">
        <title>Nuclear Genome Assembly of the Microalgal Biofuel strain Nannochloropsis salina CCMP1776.</title>
        <authorList>
            <person name="Hovde B."/>
        </authorList>
    </citation>
    <scope>NUCLEOTIDE SEQUENCE [LARGE SCALE GENOMIC DNA]</scope>
    <source>
        <strain evidence="6 7">CCMP1776</strain>
    </source>
</reference>
<comment type="catalytic activity">
    <reaction evidence="1 4">
        <text>[protein]-peptidylproline (omega=180) = [protein]-peptidylproline (omega=0)</text>
        <dbReference type="Rhea" id="RHEA:16237"/>
        <dbReference type="Rhea" id="RHEA-COMP:10747"/>
        <dbReference type="Rhea" id="RHEA-COMP:10748"/>
        <dbReference type="ChEBI" id="CHEBI:83833"/>
        <dbReference type="ChEBI" id="CHEBI:83834"/>
        <dbReference type="EC" id="5.2.1.8"/>
    </reaction>
</comment>
<dbReference type="PROSITE" id="PS00170">
    <property type="entry name" value="CSA_PPIASE_1"/>
    <property type="match status" value="1"/>
</dbReference>
<evidence type="ECO:0000256" key="2">
    <source>
        <dbReference type="ARBA" id="ARBA00023110"/>
    </source>
</evidence>
<dbReference type="PRINTS" id="PR00153">
    <property type="entry name" value="CSAPPISMRASE"/>
</dbReference>
<dbReference type="GO" id="GO:0016018">
    <property type="term" value="F:cyclosporin A binding"/>
    <property type="evidence" value="ECO:0007669"/>
    <property type="project" value="TreeGrafter"/>
</dbReference>
<evidence type="ECO:0000259" key="5">
    <source>
        <dbReference type="PROSITE" id="PS50072"/>
    </source>
</evidence>
<name>A0A4D9D1M0_9STRA</name>
<dbReference type="Proteomes" id="UP000355283">
    <property type="component" value="Unassembled WGS sequence"/>
</dbReference>
<dbReference type="PIRSF" id="PIRSF001467">
    <property type="entry name" value="Peptidylpro_ismrse"/>
    <property type="match status" value="1"/>
</dbReference>
<dbReference type="InterPro" id="IPR020892">
    <property type="entry name" value="Cyclophilin-type_PPIase_CS"/>
</dbReference>
<dbReference type="Pfam" id="PF00160">
    <property type="entry name" value="Pro_isomerase"/>
    <property type="match status" value="1"/>
</dbReference>
<dbReference type="AlphaFoldDB" id="A0A4D9D1M0"/>
<comment type="caution">
    <text evidence="6">The sequence shown here is derived from an EMBL/GenBank/DDBJ whole genome shotgun (WGS) entry which is preliminary data.</text>
</comment>
<keyword evidence="7" id="KW-1185">Reference proteome</keyword>
<dbReference type="GO" id="GO:0006457">
    <property type="term" value="P:protein folding"/>
    <property type="evidence" value="ECO:0007669"/>
    <property type="project" value="InterPro"/>
</dbReference>
<dbReference type="EMBL" id="SDOX01000016">
    <property type="protein sequence ID" value="TFJ85320.1"/>
    <property type="molecule type" value="Genomic_DNA"/>
</dbReference>
<comment type="similarity">
    <text evidence="4">Belongs to the cyclophilin-type PPIase family.</text>
</comment>
<dbReference type="PANTHER" id="PTHR11071:SF561">
    <property type="entry name" value="PEPTIDYL-PROLYL CIS-TRANS ISOMERASE D-RELATED"/>
    <property type="match status" value="1"/>
</dbReference>
<dbReference type="OrthoDB" id="193499at2759"/>
<accession>A0A4D9D1M0</accession>
<dbReference type="GO" id="GO:0005737">
    <property type="term" value="C:cytoplasm"/>
    <property type="evidence" value="ECO:0007669"/>
    <property type="project" value="TreeGrafter"/>
</dbReference>
<dbReference type="FunFam" id="2.40.100.10:FF:000013">
    <property type="entry name" value="Peptidyl-prolyl cis-trans isomerase"/>
    <property type="match status" value="1"/>
</dbReference>
<evidence type="ECO:0000256" key="1">
    <source>
        <dbReference type="ARBA" id="ARBA00000971"/>
    </source>
</evidence>
<sequence length="144" mass="15433">MELAADVAPKTAENFRQIATGEAGFTYKGSAFHRIIPDFMLQGGDITRGDGTGGQSIYGRTFPDENFTLKHKGVGLLSMANAGPNTNGSQFFITTVETPWLDGRHTVFGRVTEGMDVVRKVEAVGSPRGTPSKKVVIVDSGELK</sequence>
<evidence type="ECO:0000313" key="6">
    <source>
        <dbReference type="EMBL" id="TFJ85320.1"/>
    </source>
</evidence>
<keyword evidence="2 4" id="KW-0697">Rotamase</keyword>
<dbReference type="PROSITE" id="PS50072">
    <property type="entry name" value="CSA_PPIASE_2"/>
    <property type="match status" value="1"/>
</dbReference>
<feature type="domain" description="PPIase cyclophilin-type" evidence="5">
    <location>
        <begin position="1"/>
        <end position="142"/>
    </location>
</feature>
<dbReference type="InterPro" id="IPR024936">
    <property type="entry name" value="Cyclophilin-type_PPIase"/>
</dbReference>
<dbReference type="GO" id="GO:0003755">
    <property type="term" value="F:peptidyl-prolyl cis-trans isomerase activity"/>
    <property type="evidence" value="ECO:0007669"/>
    <property type="project" value="UniProtKB-UniRule"/>
</dbReference>
<comment type="function">
    <text evidence="4">PPIases accelerate the folding of proteins. It catalyzes the cis-trans isomerization of proline imidic peptide bonds in oligopeptides.</text>
</comment>
<proteinExistence type="inferred from homology"/>
<dbReference type="InterPro" id="IPR029000">
    <property type="entry name" value="Cyclophilin-like_dom_sf"/>
</dbReference>
<dbReference type="Gene3D" id="2.40.100.10">
    <property type="entry name" value="Cyclophilin-like"/>
    <property type="match status" value="1"/>
</dbReference>
<evidence type="ECO:0000256" key="3">
    <source>
        <dbReference type="ARBA" id="ARBA00023235"/>
    </source>
</evidence>
<evidence type="ECO:0000256" key="4">
    <source>
        <dbReference type="RuleBase" id="RU363019"/>
    </source>
</evidence>
<dbReference type="SUPFAM" id="SSF50891">
    <property type="entry name" value="Cyclophilin-like"/>
    <property type="match status" value="1"/>
</dbReference>
<dbReference type="InterPro" id="IPR002130">
    <property type="entry name" value="Cyclophilin-type_PPIase_dom"/>
</dbReference>
<gene>
    <name evidence="6" type="ORF">NSK_003743</name>
</gene>